<dbReference type="Pfam" id="PF13855">
    <property type="entry name" value="LRR_8"/>
    <property type="match status" value="2"/>
</dbReference>
<evidence type="ECO:0000313" key="3">
    <source>
        <dbReference type="EMBL" id="KAG8186348.1"/>
    </source>
</evidence>
<dbReference type="AlphaFoldDB" id="A0AAV6URB6"/>
<dbReference type="Proteomes" id="UP000827092">
    <property type="component" value="Unassembled WGS sequence"/>
</dbReference>
<keyword evidence="4" id="KW-1185">Reference proteome</keyword>
<dbReference type="EMBL" id="JAFNEN010000305">
    <property type="protein sequence ID" value="KAG8186348.1"/>
    <property type="molecule type" value="Genomic_DNA"/>
</dbReference>
<dbReference type="PANTHER" id="PTHR45617:SF169">
    <property type="entry name" value="LRRCT DOMAIN-CONTAINING PROTEIN"/>
    <property type="match status" value="1"/>
</dbReference>
<dbReference type="SMART" id="SM00369">
    <property type="entry name" value="LRR_TYP"/>
    <property type="match status" value="5"/>
</dbReference>
<dbReference type="InterPro" id="IPR026906">
    <property type="entry name" value="LRR_5"/>
</dbReference>
<dbReference type="InterPro" id="IPR003591">
    <property type="entry name" value="Leu-rich_rpt_typical-subtyp"/>
</dbReference>
<dbReference type="Gene3D" id="3.80.10.10">
    <property type="entry name" value="Ribonuclease Inhibitor"/>
    <property type="match status" value="3"/>
</dbReference>
<keyword evidence="2" id="KW-0677">Repeat</keyword>
<dbReference type="PANTHER" id="PTHR45617">
    <property type="entry name" value="LEUCINE RICH REPEAT FAMILY PROTEIN"/>
    <property type="match status" value="1"/>
</dbReference>
<organism evidence="3 4">
    <name type="scientific">Oedothorax gibbosus</name>
    <dbReference type="NCBI Taxonomy" id="931172"/>
    <lineage>
        <taxon>Eukaryota</taxon>
        <taxon>Metazoa</taxon>
        <taxon>Ecdysozoa</taxon>
        <taxon>Arthropoda</taxon>
        <taxon>Chelicerata</taxon>
        <taxon>Arachnida</taxon>
        <taxon>Araneae</taxon>
        <taxon>Araneomorphae</taxon>
        <taxon>Entelegynae</taxon>
        <taxon>Araneoidea</taxon>
        <taxon>Linyphiidae</taxon>
        <taxon>Erigoninae</taxon>
        <taxon>Oedothorax</taxon>
    </lineage>
</organism>
<dbReference type="PROSITE" id="PS51450">
    <property type="entry name" value="LRR"/>
    <property type="match status" value="2"/>
</dbReference>
<reference evidence="3 4" key="1">
    <citation type="journal article" date="2022" name="Nat. Ecol. Evol.">
        <title>A masculinizing supergene underlies an exaggerated male reproductive morph in a spider.</title>
        <authorList>
            <person name="Hendrickx F."/>
            <person name="De Corte Z."/>
            <person name="Sonet G."/>
            <person name="Van Belleghem S.M."/>
            <person name="Kostlbacher S."/>
            <person name="Vangestel C."/>
        </authorList>
    </citation>
    <scope>NUCLEOTIDE SEQUENCE [LARGE SCALE GENOMIC DNA]</scope>
    <source>
        <strain evidence="3">W744_W776</strain>
    </source>
</reference>
<dbReference type="Pfam" id="PF13306">
    <property type="entry name" value="LRR_5"/>
    <property type="match status" value="1"/>
</dbReference>
<comment type="caution">
    <text evidence="3">The sequence shown here is derived from an EMBL/GenBank/DDBJ whole genome shotgun (WGS) entry which is preliminary data.</text>
</comment>
<name>A0AAV6URB6_9ARAC</name>
<evidence type="ECO:0000313" key="4">
    <source>
        <dbReference type="Proteomes" id="UP000827092"/>
    </source>
</evidence>
<dbReference type="InterPro" id="IPR032675">
    <property type="entry name" value="LRR_dom_sf"/>
</dbReference>
<gene>
    <name evidence="3" type="ORF">JTE90_005876</name>
</gene>
<accession>A0AAV6URB6</accession>
<dbReference type="SUPFAM" id="SSF52058">
    <property type="entry name" value="L domain-like"/>
    <property type="match status" value="1"/>
</dbReference>
<evidence type="ECO:0000256" key="2">
    <source>
        <dbReference type="ARBA" id="ARBA00022737"/>
    </source>
</evidence>
<evidence type="ECO:0000256" key="1">
    <source>
        <dbReference type="ARBA" id="ARBA00022614"/>
    </source>
</evidence>
<proteinExistence type="predicted"/>
<dbReference type="InterPro" id="IPR001611">
    <property type="entry name" value="Leu-rich_rpt"/>
</dbReference>
<protein>
    <submittedName>
        <fullName evidence="3">Uncharacterized protein</fullName>
    </submittedName>
</protein>
<dbReference type="PRINTS" id="PR00019">
    <property type="entry name" value="LEURICHRPT"/>
</dbReference>
<keyword evidence="1" id="KW-0433">Leucine-rich repeat</keyword>
<sequence>MYSIFLLEVFVYGTSNQRLPNGQKHLNIKEGNKRVAKVRSSSEWGDLCPVECECKVSSAPDISTTRWSFENNTIKTAICVFRNESLFSILALPQDVESITILQATDDTGLTINRNSLKAFKQLKSIDFQGSLGNASISISNDIFHNLDDLRHLSLQRVSLAGAEKAFSKLATLEVLHVIHCDIGYLKWEMLDGMKNLRELYLLQSGIKELYGFAFYGTPELRRLFLSHNDLFSVEADAFVGLLKLEYLDLSNNHIEHLSGLTFPPLPHLQWLDLKHNPIKVIFPHCFQFLNGTQHLTLGHKKQPVHLMKFSFRGLYSLLYLHIPNIDNDALFEHMFYDLKSLKHMNLRGRVKLINNRAFNGAHKVLTKLVLRDCKLEKLFPDSLYGLENLIFLDLSENQLQSIPDYAFNHLKKIENILLNDNHLKQVSSGLFLPLQTLKATSLYNNQWNCTCNMRHWKSDIIMSKYIPREVCQIDNCTEIEILEDVTDFTPRCVEPKSRKGESVFHVVKGLDCQ</sequence>